<name>A0A9X1W6U5_9GAMM</name>
<keyword evidence="2" id="KW-1185">Reference proteome</keyword>
<dbReference type="Proteomes" id="UP001139682">
    <property type="component" value="Unassembled WGS sequence"/>
</dbReference>
<protein>
    <submittedName>
        <fullName evidence="1">Uncharacterized protein</fullName>
    </submittedName>
</protein>
<organism evidence="1 2">
    <name type="scientific">Stutzerimonas marianensis</name>
    <dbReference type="NCBI Taxonomy" id="2929513"/>
    <lineage>
        <taxon>Bacteria</taxon>
        <taxon>Pseudomonadati</taxon>
        <taxon>Pseudomonadota</taxon>
        <taxon>Gammaproteobacteria</taxon>
        <taxon>Pseudomonadales</taxon>
        <taxon>Pseudomonadaceae</taxon>
        <taxon>Stutzerimonas</taxon>
    </lineage>
</organism>
<reference evidence="1" key="1">
    <citation type="submission" date="2022-03" db="EMBL/GenBank/DDBJ databases">
        <title>Pseudomonas marianensis sp. nov., a marine bacterium isolated from deep-sea sediments of the Mariana Trench.</title>
        <authorList>
            <person name="Wei Y."/>
        </authorList>
    </citation>
    <scope>NUCLEOTIDE SEQUENCE</scope>
    <source>
        <strain evidence="1">PS1</strain>
    </source>
</reference>
<accession>A0A9X1W6U5</accession>
<dbReference type="EMBL" id="JALGRD010000005">
    <property type="protein sequence ID" value="MCJ0973929.1"/>
    <property type="molecule type" value="Genomic_DNA"/>
</dbReference>
<gene>
    <name evidence="1" type="ORF">MST27_11170</name>
</gene>
<dbReference type="AlphaFoldDB" id="A0A9X1W6U5"/>
<evidence type="ECO:0000313" key="2">
    <source>
        <dbReference type="Proteomes" id="UP001139682"/>
    </source>
</evidence>
<sequence>MFRLPRLFHRPRHRHFALLDNASRCCMLLTATEPPVGARWVEIAEPRLALIGRTLPGANTQP</sequence>
<comment type="caution">
    <text evidence="1">The sequence shown here is derived from an EMBL/GenBank/DDBJ whole genome shotgun (WGS) entry which is preliminary data.</text>
</comment>
<proteinExistence type="predicted"/>
<evidence type="ECO:0000313" key="1">
    <source>
        <dbReference type="EMBL" id="MCJ0973929.1"/>
    </source>
</evidence>